<keyword evidence="2" id="KW-1185">Reference proteome</keyword>
<dbReference type="InterPro" id="IPR029058">
    <property type="entry name" value="AB_hydrolase_fold"/>
</dbReference>
<dbReference type="AlphaFoldDB" id="A0A7W3PMI1"/>
<organism evidence="1 2">
    <name type="scientific">Microbacterium halimionae</name>
    <dbReference type="NCBI Taxonomy" id="1526413"/>
    <lineage>
        <taxon>Bacteria</taxon>
        <taxon>Bacillati</taxon>
        <taxon>Actinomycetota</taxon>
        <taxon>Actinomycetes</taxon>
        <taxon>Micrococcales</taxon>
        <taxon>Microbacteriaceae</taxon>
        <taxon>Microbacterium</taxon>
    </lineage>
</organism>
<dbReference type="RefSeq" id="WP_167045289.1">
    <property type="nucleotide sequence ID" value="NZ_JAAOZB010000001.1"/>
</dbReference>
<accession>A0A7W3PMI1</accession>
<name>A0A7W3PMI1_9MICO</name>
<sequence length="442" mass="46587">MSDGLEITSGAVVAVDTAALRGAADRLESCAEALTAVEEEFRVIYMRLFASLRANIWAELSRVQGARERAHNAAAKAIEVAAALRSSAAVYEIVELRAQRELAAASGHTSEVGLIDDQLRAIAREWPEATATADDLVAEWGRERSSELTNQALGMVLPWTPLLGLTPALFAIVLPWGISQTATGKIPSGTLLSGDAQPVKVTPLTTTTGVAPRSLADAAARIPGGEKARVRVEKYAMTDGTKRFAIYITGTQSWSTKGQEPWNLTSNLELYDGERSASYGATLAALQAAGAEPGDTIYAFGHSQGAMVASHVALSGEFDTRALFTFGSPVDAAVPEQTLSVQVRHDDDIVSALAAGGYAAPVGTEGSFVAHRVADPNAGFHDFTLPAHHMSVYADTAAMLDDSSDPRMNQVREVFSELGGADSVRVTEYGALDLSPDAGGEE</sequence>
<reference evidence="1 2" key="1">
    <citation type="submission" date="2020-07" db="EMBL/GenBank/DDBJ databases">
        <title>Sequencing the genomes of 1000 actinobacteria strains.</title>
        <authorList>
            <person name="Klenk H.-P."/>
        </authorList>
    </citation>
    <scope>NUCLEOTIDE SEQUENCE [LARGE SCALE GENOMIC DNA]</scope>
    <source>
        <strain evidence="1 2">DSM 27576</strain>
    </source>
</reference>
<gene>
    <name evidence="1" type="ORF">FHX48_002096</name>
</gene>
<dbReference type="Proteomes" id="UP000526083">
    <property type="component" value="Unassembled WGS sequence"/>
</dbReference>
<evidence type="ECO:0000313" key="2">
    <source>
        <dbReference type="Proteomes" id="UP000526083"/>
    </source>
</evidence>
<protein>
    <recommendedName>
        <fullName evidence="3">Alpha/beta hydrolase</fullName>
    </recommendedName>
</protein>
<evidence type="ECO:0000313" key="1">
    <source>
        <dbReference type="EMBL" id="MBA8817002.1"/>
    </source>
</evidence>
<comment type="caution">
    <text evidence="1">The sequence shown here is derived from an EMBL/GenBank/DDBJ whole genome shotgun (WGS) entry which is preliminary data.</text>
</comment>
<proteinExistence type="predicted"/>
<dbReference type="EMBL" id="JACGWY010000004">
    <property type="protein sequence ID" value="MBA8817002.1"/>
    <property type="molecule type" value="Genomic_DNA"/>
</dbReference>
<evidence type="ECO:0008006" key="3">
    <source>
        <dbReference type="Google" id="ProtNLM"/>
    </source>
</evidence>
<dbReference type="SUPFAM" id="SSF53474">
    <property type="entry name" value="alpha/beta-Hydrolases"/>
    <property type="match status" value="1"/>
</dbReference>
<dbReference type="Gene3D" id="3.40.50.1820">
    <property type="entry name" value="alpha/beta hydrolase"/>
    <property type="match status" value="1"/>
</dbReference>